<dbReference type="EMBL" id="MN740521">
    <property type="protein sequence ID" value="QHU30887.1"/>
    <property type="molecule type" value="Genomic_DNA"/>
</dbReference>
<reference evidence="1" key="1">
    <citation type="journal article" date="2020" name="Nature">
        <title>Giant virus diversity and host interactions through global metagenomics.</title>
        <authorList>
            <person name="Schulz F."/>
            <person name="Roux S."/>
            <person name="Paez-Espino D."/>
            <person name="Jungbluth S."/>
            <person name="Walsh D.A."/>
            <person name="Denef V.J."/>
            <person name="McMahon K.D."/>
            <person name="Konstantinidis K.T."/>
            <person name="Eloe-Fadrosh E.A."/>
            <person name="Kyrpides N.C."/>
            <person name="Woyke T."/>
        </authorList>
    </citation>
    <scope>NUCLEOTIDE SEQUENCE</scope>
    <source>
        <strain evidence="1">GVMAG-M-3300027892-73</strain>
    </source>
</reference>
<dbReference type="AlphaFoldDB" id="A0A6C0LK38"/>
<sequence>MTQKNAGFWAKKYYGNKYFKKVLVPHLNFFLWSHEKKSWESVSHIGIWTLFLSNFKNPKYFWERENLQVRLKSRISISLGK</sequence>
<organism evidence="1">
    <name type="scientific">viral metagenome</name>
    <dbReference type="NCBI Taxonomy" id="1070528"/>
    <lineage>
        <taxon>unclassified sequences</taxon>
        <taxon>metagenomes</taxon>
        <taxon>organismal metagenomes</taxon>
    </lineage>
</organism>
<name>A0A6C0LK38_9ZZZZ</name>
<evidence type="ECO:0000313" key="1">
    <source>
        <dbReference type="EMBL" id="QHU30887.1"/>
    </source>
</evidence>
<accession>A0A6C0LK38</accession>
<proteinExistence type="predicted"/>
<protein>
    <submittedName>
        <fullName evidence="1">Uncharacterized protein</fullName>
    </submittedName>
</protein>